<dbReference type="AlphaFoldDB" id="A0A8J8T2Q1"/>
<dbReference type="OrthoDB" id="10634512at2759"/>
<feature type="compositionally biased region" description="Polar residues" evidence="1">
    <location>
        <begin position="284"/>
        <end position="304"/>
    </location>
</feature>
<accession>A0A8J8T2Q1</accession>
<gene>
    <name evidence="2" type="ORF">FGO68_gene12293</name>
</gene>
<evidence type="ECO:0000313" key="3">
    <source>
        <dbReference type="Proteomes" id="UP000785679"/>
    </source>
</evidence>
<evidence type="ECO:0000313" key="2">
    <source>
        <dbReference type="EMBL" id="TNV80074.1"/>
    </source>
</evidence>
<feature type="compositionally biased region" description="Polar residues" evidence="1">
    <location>
        <begin position="14"/>
        <end position="27"/>
    </location>
</feature>
<proteinExistence type="predicted"/>
<name>A0A8J8T2Q1_HALGN</name>
<dbReference type="EMBL" id="RRYP01008022">
    <property type="protein sequence ID" value="TNV80074.1"/>
    <property type="molecule type" value="Genomic_DNA"/>
</dbReference>
<protein>
    <submittedName>
        <fullName evidence="2">Uncharacterized protein</fullName>
    </submittedName>
</protein>
<feature type="region of interest" description="Disordered" evidence="1">
    <location>
        <begin position="1"/>
        <end position="27"/>
    </location>
</feature>
<comment type="caution">
    <text evidence="2">The sequence shown here is derived from an EMBL/GenBank/DDBJ whole genome shotgun (WGS) entry which is preliminary data.</text>
</comment>
<feature type="region of interest" description="Disordered" evidence="1">
    <location>
        <begin position="272"/>
        <end position="356"/>
    </location>
</feature>
<keyword evidence="3" id="KW-1185">Reference proteome</keyword>
<evidence type="ECO:0000256" key="1">
    <source>
        <dbReference type="SAM" id="MobiDB-lite"/>
    </source>
</evidence>
<reference evidence="2" key="1">
    <citation type="submission" date="2019-06" db="EMBL/GenBank/DDBJ databases">
        <authorList>
            <person name="Zheng W."/>
        </authorList>
    </citation>
    <scope>NUCLEOTIDE SEQUENCE</scope>
    <source>
        <strain evidence="2">QDHG01</strain>
    </source>
</reference>
<sequence>MDGLRKAGVIPKSKGSQQSRTSTNGQNQSYEAMSKYLITFEKLQGQTKIINLSKLLTSILLLTKDDKQDKITFLFDIYASHNTLNPGVVQPVNQPKTLKRTFLRQMLDHLYFAVIYAIPNLAYHEITPGFGFGTEKCERVMEHKLVMQKKVYTEKQNMLKAILNILSSSGNQFLTELEFKSALLRYDIINTRVLRERLVPVIAKTESRVISRIQTLPQNVGLVKADSLASYWGKRKQTDFRLIDRHVVFDPQIYSEPSALEESIQIRPPAANDSMLLKDPSHYENPQSPGTSQHSSMEQDSSCKSGEEEETEENAADQSMINPLIQKPSKKQVYKTSQAKHPMAFKMKQRRITPSAVALNPQKQLLEQNSFMNGSMIMNDNSMNQSQMEESINLNNSSFLDWANQNDQSREQQSYVV</sequence>
<dbReference type="Proteomes" id="UP000785679">
    <property type="component" value="Unassembled WGS sequence"/>
</dbReference>
<organism evidence="2 3">
    <name type="scientific">Halteria grandinella</name>
    <dbReference type="NCBI Taxonomy" id="5974"/>
    <lineage>
        <taxon>Eukaryota</taxon>
        <taxon>Sar</taxon>
        <taxon>Alveolata</taxon>
        <taxon>Ciliophora</taxon>
        <taxon>Intramacronucleata</taxon>
        <taxon>Spirotrichea</taxon>
        <taxon>Stichotrichia</taxon>
        <taxon>Sporadotrichida</taxon>
        <taxon>Halteriidae</taxon>
        <taxon>Halteria</taxon>
    </lineage>
</organism>